<proteinExistence type="predicted"/>
<dbReference type="AlphaFoldDB" id="M2MCH7"/>
<organism evidence="11 12">
    <name type="scientific">Baudoinia panamericana (strain UAMH 10762)</name>
    <name type="common">Angels' share fungus</name>
    <name type="synonym">Baudoinia compniacensis (strain UAMH 10762)</name>
    <dbReference type="NCBI Taxonomy" id="717646"/>
    <lineage>
        <taxon>Eukaryota</taxon>
        <taxon>Fungi</taxon>
        <taxon>Dikarya</taxon>
        <taxon>Ascomycota</taxon>
        <taxon>Pezizomycotina</taxon>
        <taxon>Dothideomycetes</taxon>
        <taxon>Dothideomycetidae</taxon>
        <taxon>Mycosphaerellales</taxon>
        <taxon>Teratosphaeriaceae</taxon>
        <taxon>Baudoinia</taxon>
    </lineage>
</organism>
<evidence type="ECO:0000256" key="10">
    <source>
        <dbReference type="SAM" id="MobiDB-lite"/>
    </source>
</evidence>
<dbReference type="PANTHER" id="PTHR31571:SF2">
    <property type="entry name" value="HISTONE ACETYLTRANSFERASE RTT109"/>
    <property type="match status" value="1"/>
</dbReference>
<evidence type="ECO:0000256" key="8">
    <source>
        <dbReference type="ARBA" id="ARBA00023242"/>
    </source>
</evidence>
<dbReference type="Pfam" id="PF08214">
    <property type="entry name" value="HAT_KAT11"/>
    <property type="match status" value="1"/>
</dbReference>
<feature type="region of interest" description="Disordered" evidence="10">
    <location>
        <begin position="253"/>
        <end position="281"/>
    </location>
</feature>
<protein>
    <recommendedName>
        <fullName evidence="2">histone acetyltransferase</fullName>
        <ecNumber evidence="2">2.3.1.48</ecNumber>
    </recommendedName>
</protein>
<dbReference type="InterPro" id="IPR051236">
    <property type="entry name" value="HAT_RTT109-like"/>
</dbReference>
<dbReference type="EMBL" id="KB445559">
    <property type="protein sequence ID" value="EMC94226.1"/>
    <property type="molecule type" value="Genomic_DNA"/>
</dbReference>
<feature type="region of interest" description="Disordered" evidence="10">
    <location>
        <begin position="488"/>
        <end position="558"/>
    </location>
</feature>
<dbReference type="HOGENOM" id="CLU_511984_0_0_1"/>
<dbReference type="PANTHER" id="PTHR31571">
    <property type="entry name" value="ALTERED INHERITANCE OF MITOCHONDRIA PROTEIN 6"/>
    <property type="match status" value="1"/>
</dbReference>
<dbReference type="OMA" id="DQLWVGQ"/>
<evidence type="ECO:0000256" key="7">
    <source>
        <dbReference type="ARBA" id="ARBA00023163"/>
    </source>
</evidence>
<comment type="catalytic activity">
    <reaction evidence="9">
        <text>L-lysyl-[histone] + acetyl-CoA = N(6)-acetyl-L-lysyl-[histone] + CoA + H(+)</text>
        <dbReference type="Rhea" id="RHEA:21992"/>
        <dbReference type="Rhea" id="RHEA-COMP:9845"/>
        <dbReference type="Rhea" id="RHEA-COMP:11338"/>
        <dbReference type="ChEBI" id="CHEBI:15378"/>
        <dbReference type="ChEBI" id="CHEBI:29969"/>
        <dbReference type="ChEBI" id="CHEBI:57287"/>
        <dbReference type="ChEBI" id="CHEBI:57288"/>
        <dbReference type="ChEBI" id="CHEBI:61930"/>
        <dbReference type="EC" id="2.3.1.48"/>
    </reaction>
    <physiologicalReaction direction="left-to-right" evidence="9">
        <dbReference type="Rhea" id="RHEA:21993"/>
    </physiologicalReaction>
</comment>
<reference evidence="11 12" key="1">
    <citation type="journal article" date="2012" name="PLoS Pathog.">
        <title>Diverse lifestyles and strategies of plant pathogenesis encoded in the genomes of eighteen Dothideomycetes fungi.</title>
        <authorList>
            <person name="Ohm R.A."/>
            <person name="Feau N."/>
            <person name="Henrissat B."/>
            <person name="Schoch C.L."/>
            <person name="Horwitz B.A."/>
            <person name="Barry K.W."/>
            <person name="Condon B.J."/>
            <person name="Copeland A.C."/>
            <person name="Dhillon B."/>
            <person name="Glaser F."/>
            <person name="Hesse C.N."/>
            <person name="Kosti I."/>
            <person name="LaButti K."/>
            <person name="Lindquist E.A."/>
            <person name="Lucas S."/>
            <person name="Salamov A.A."/>
            <person name="Bradshaw R.E."/>
            <person name="Ciuffetti L."/>
            <person name="Hamelin R.C."/>
            <person name="Kema G.H.J."/>
            <person name="Lawrence C."/>
            <person name="Scott J.A."/>
            <person name="Spatafora J.W."/>
            <person name="Turgeon B.G."/>
            <person name="de Wit P.J.G.M."/>
            <person name="Zhong S."/>
            <person name="Goodwin S.B."/>
            <person name="Grigoriev I.V."/>
        </authorList>
    </citation>
    <scope>NUCLEOTIDE SEQUENCE [LARGE SCALE GENOMIC DNA]</scope>
    <source>
        <strain evidence="11 12">UAMH 10762</strain>
    </source>
</reference>
<keyword evidence="8" id="KW-0539">Nucleus</keyword>
<evidence type="ECO:0000256" key="9">
    <source>
        <dbReference type="ARBA" id="ARBA00048940"/>
    </source>
</evidence>
<name>M2MCH7_BAUPA</name>
<evidence type="ECO:0000256" key="4">
    <source>
        <dbReference type="ARBA" id="ARBA00022763"/>
    </source>
</evidence>
<keyword evidence="12" id="KW-1185">Reference proteome</keyword>
<feature type="compositionally biased region" description="Basic and acidic residues" evidence="10">
    <location>
        <begin position="526"/>
        <end position="535"/>
    </location>
</feature>
<evidence type="ECO:0000256" key="3">
    <source>
        <dbReference type="ARBA" id="ARBA00022679"/>
    </source>
</evidence>
<dbReference type="PROSITE" id="PS51728">
    <property type="entry name" value="RTT109_HAT"/>
    <property type="match status" value="1"/>
</dbReference>
<dbReference type="Proteomes" id="UP000011761">
    <property type="component" value="Unassembled WGS sequence"/>
</dbReference>
<keyword evidence="3" id="KW-0808">Transferase</keyword>
<accession>M2MCH7</accession>
<keyword evidence="6" id="KW-0805">Transcription regulation</keyword>
<dbReference type="OrthoDB" id="3361892at2759"/>
<evidence type="ECO:0000256" key="6">
    <source>
        <dbReference type="ARBA" id="ARBA00023015"/>
    </source>
</evidence>
<dbReference type="GO" id="GO:0005634">
    <property type="term" value="C:nucleus"/>
    <property type="evidence" value="ECO:0007669"/>
    <property type="project" value="UniProtKB-SubCell"/>
</dbReference>
<dbReference type="GO" id="GO:0032931">
    <property type="term" value="F:histone H3K56 acetyltransferase activity"/>
    <property type="evidence" value="ECO:0007669"/>
    <property type="project" value="TreeGrafter"/>
</dbReference>
<dbReference type="SMART" id="SM01250">
    <property type="entry name" value="KAT11"/>
    <property type="match status" value="1"/>
</dbReference>
<evidence type="ECO:0000313" key="12">
    <source>
        <dbReference type="Proteomes" id="UP000011761"/>
    </source>
</evidence>
<feature type="compositionally biased region" description="Low complexity" evidence="10">
    <location>
        <begin position="408"/>
        <end position="419"/>
    </location>
</feature>
<keyword evidence="7" id="KW-0804">Transcription</keyword>
<dbReference type="eggNOG" id="KOG4534">
    <property type="taxonomic scope" value="Eukaryota"/>
</dbReference>
<dbReference type="KEGG" id="bcom:BAUCODRAFT_225688"/>
<feature type="compositionally biased region" description="Low complexity" evidence="10">
    <location>
        <begin position="374"/>
        <end position="384"/>
    </location>
</feature>
<keyword evidence="5" id="KW-0007">Acetylation</keyword>
<evidence type="ECO:0000313" key="11">
    <source>
        <dbReference type="EMBL" id="EMC94226.1"/>
    </source>
</evidence>
<dbReference type="InterPro" id="IPR016849">
    <property type="entry name" value="Rtt109"/>
</dbReference>
<dbReference type="GeneID" id="19109905"/>
<comment type="subcellular location">
    <subcellularLocation>
        <location evidence="1">Nucleus</location>
    </subcellularLocation>
</comment>
<dbReference type="InterPro" id="IPR013178">
    <property type="entry name" value="Histone_AcTrfase_Rtt109/CBP"/>
</dbReference>
<dbReference type="GO" id="GO:0006974">
    <property type="term" value="P:DNA damage response"/>
    <property type="evidence" value="ECO:0007669"/>
    <property type="project" value="UniProtKB-KW"/>
</dbReference>
<evidence type="ECO:0000256" key="1">
    <source>
        <dbReference type="ARBA" id="ARBA00004123"/>
    </source>
</evidence>
<dbReference type="STRING" id="717646.M2MCH7"/>
<feature type="compositionally biased region" description="Basic residues" evidence="10">
    <location>
        <begin position="549"/>
        <end position="558"/>
    </location>
</feature>
<feature type="region of interest" description="Disordered" evidence="10">
    <location>
        <begin position="356"/>
        <end position="419"/>
    </location>
</feature>
<gene>
    <name evidence="11" type="ORF">BAUCODRAFT_225688</name>
</gene>
<evidence type="ECO:0000256" key="5">
    <source>
        <dbReference type="ARBA" id="ARBA00022990"/>
    </source>
</evidence>
<keyword evidence="4" id="KW-0227">DNA damage</keyword>
<dbReference type="GO" id="GO:0006355">
    <property type="term" value="P:regulation of DNA-templated transcription"/>
    <property type="evidence" value="ECO:0007669"/>
    <property type="project" value="InterPro"/>
</dbReference>
<feature type="compositionally biased region" description="Polar residues" evidence="10">
    <location>
        <begin position="359"/>
        <end position="369"/>
    </location>
</feature>
<dbReference type="RefSeq" id="XP_007679092.1">
    <property type="nucleotide sequence ID" value="XM_007680902.1"/>
</dbReference>
<sequence>MARSRTSLCDALTAALPAGSKEQISKNTPIWPAFKGKVRYIYTRSRSCEPLYSPSPGCDPEQTQLSSHFLTTSVAVVQTAKTSIFMTDLLNKQQEGVLGIGIEVLIYSTKHTTTLFVSKVDTTGYVVNHPPSRIKIICTTFIKWLVGIERQKHPNRKVVVSLFARAQSQYLFPGSAENGLKRPLDDRQLIKWWAKVLDPLLDTSASGQPRSASSSTDVCGYLTIPGYSKHELMSYLPRNEHQHARSWKPGHPLLELSKTRGLPPDAPPRSMLPRFPDDPKSRFMQDLDDEVGLTESYSVTVSPAKRKSGRWNNVRDLDRFWEAMEFRQECSSGRVVGFLWVVIDSAEASSNGELIAENGGSQESANSCADSDRAATPTPSAKSSPSKRKRKRLTGPVISRQPRLKNGSSSLTASSADLDTMIDSQRGDGLLISREGYDKAMQTLLHLDFANVEAAARSTTKWVAEVASSCGLTGDWGVDIIGTAENVGAGDRSREERSAASNEPAEVNDLGGMVRKKKRKAGESAVTEHQDESKADAQNAVNSLNGAAVRKKPKAAAT</sequence>
<dbReference type="EC" id="2.3.1.48" evidence="2"/>
<evidence type="ECO:0000256" key="2">
    <source>
        <dbReference type="ARBA" id="ARBA00013184"/>
    </source>
</evidence>